<keyword evidence="5" id="KW-0479">Metal-binding</keyword>
<keyword evidence="6" id="KW-0255">Endonuclease</keyword>
<dbReference type="GO" id="GO:0043137">
    <property type="term" value="P:DNA replication, removal of RNA primer"/>
    <property type="evidence" value="ECO:0007669"/>
    <property type="project" value="TreeGrafter"/>
</dbReference>
<dbReference type="InterPro" id="IPR050092">
    <property type="entry name" value="RNase_H"/>
</dbReference>
<keyword evidence="7" id="KW-0378">Hydrolase</keyword>
<gene>
    <name evidence="9" type="ORF">GGP41_010167</name>
</gene>
<evidence type="ECO:0000256" key="7">
    <source>
        <dbReference type="ARBA" id="ARBA00022801"/>
    </source>
</evidence>
<dbReference type="EMBL" id="WNKQ01000030">
    <property type="protein sequence ID" value="KAF5844099.1"/>
    <property type="molecule type" value="Genomic_DNA"/>
</dbReference>
<evidence type="ECO:0000256" key="1">
    <source>
        <dbReference type="ARBA" id="ARBA00000077"/>
    </source>
</evidence>
<dbReference type="Pfam" id="PF00075">
    <property type="entry name" value="RNase_H"/>
    <property type="match status" value="1"/>
</dbReference>
<dbReference type="InterPro" id="IPR002156">
    <property type="entry name" value="RNaseH_domain"/>
</dbReference>
<evidence type="ECO:0000256" key="6">
    <source>
        <dbReference type="ARBA" id="ARBA00022759"/>
    </source>
</evidence>
<evidence type="ECO:0000256" key="2">
    <source>
        <dbReference type="ARBA" id="ARBA00005300"/>
    </source>
</evidence>
<evidence type="ECO:0000256" key="4">
    <source>
        <dbReference type="ARBA" id="ARBA00022722"/>
    </source>
</evidence>
<comment type="catalytic activity">
    <reaction evidence="1">
        <text>Endonucleolytic cleavage to 5'-phosphomonoester.</text>
        <dbReference type="EC" id="3.1.26.4"/>
    </reaction>
</comment>
<dbReference type="SUPFAM" id="SSF53098">
    <property type="entry name" value="Ribonuclease H-like"/>
    <property type="match status" value="1"/>
</dbReference>
<dbReference type="Proteomes" id="UP000624244">
    <property type="component" value="Unassembled WGS sequence"/>
</dbReference>
<dbReference type="CDD" id="cd13934">
    <property type="entry name" value="RNase_H_Dikarya_like"/>
    <property type="match status" value="1"/>
</dbReference>
<evidence type="ECO:0000313" key="10">
    <source>
        <dbReference type="Proteomes" id="UP000624244"/>
    </source>
</evidence>
<reference evidence="9" key="1">
    <citation type="submission" date="2019-11" db="EMBL/GenBank/DDBJ databases">
        <title>Bipolaris sorokiniana Genome sequencing.</title>
        <authorList>
            <person name="Wang H."/>
        </authorList>
    </citation>
    <scope>NUCLEOTIDE SEQUENCE</scope>
</reference>
<dbReference type="PANTHER" id="PTHR10642">
    <property type="entry name" value="RIBONUCLEASE H1"/>
    <property type="match status" value="1"/>
</dbReference>
<evidence type="ECO:0000313" key="9">
    <source>
        <dbReference type="EMBL" id="KAF5844099.1"/>
    </source>
</evidence>
<organism evidence="9 10">
    <name type="scientific">Cochliobolus sativus</name>
    <name type="common">Common root rot and spot blotch fungus</name>
    <name type="synonym">Bipolaris sorokiniana</name>
    <dbReference type="NCBI Taxonomy" id="45130"/>
    <lineage>
        <taxon>Eukaryota</taxon>
        <taxon>Fungi</taxon>
        <taxon>Dikarya</taxon>
        <taxon>Ascomycota</taxon>
        <taxon>Pezizomycotina</taxon>
        <taxon>Dothideomycetes</taxon>
        <taxon>Pleosporomycetidae</taxon>
        <taxon>Pleosporales</taxon>
        <taxon>Pleosporineae</taxon>
        <taxon>Pleosporaceae</taxon>
        <taxon>Bipolaris</taxon>
    </lineage>
</organism>
<dbReference type="Gene3D" id="3.30.420.10">
    <property type="entry name" value="Ribonuclease H-like superfamily/Ribonuclease H"/>
    <property type="match status" value="1"/>
</dbReference>
<dbReference type="PROSITE" id="PS50879">
    <property type="entry name" value="RNASE_H_1"/>
    <property type="match status" value="1"/>
</dbReference>
<dbReference type="InterPro" id="IPR012337">
    <property type="entry name" value="RNaseH-like_sf"/>
</dbReference>
<dbReference type="AlphaFoldDB" id="A0A8H5Z9D6"/>
<accession>A0A8H5Z9D6</accession>
<keyword evidence="4" id="KW-0540">Nuclease</keyword>
<evidence type="ECO:0000259" key="8">
    <source>
        <dbReference type="PROSITE" id="PS50879"/>
    </source>
</evidence>
<feature type="domain" description="RNase H type-1" evidence="8">
    <location>
        <begin position="60"/>
        <end position="220"/>
    </location>
</feature>
<dbReference type="GO" id="GO:0003676">
    <property type="term" value="F:nucleic acid binding"/>
    <property type="evidence" value="ECO:0007669"/>
    <property type="project" value="InterPro"/>
</dbReference>
<evidence type="ECO:0000256" key="3">
    <source>
        <dbReference type="ARBA" id="ARBA00012180"/>
    </source>
</evidence>
<dbReference type="PANTHER" id="PTHR10642:SF26">
    <property type="entry name" value="RIBONUCLEASE H1"/>
    <property type="match status" value="1"/>
</dbReference>
<comment type="caution">
    <text evidence="9">The sequence shown here is derived from an EMBL/GenBank/DDBJ whole genome shotgun (WGS) entry which is preliminary data.</text>
</comment>
<protein>
    <recommendedName>
        <fullName evidence="3">ribonuclease H</fullName>
        <ecNumber evidence="3">3.1.26.4</ecNumber>
    </recommendedName>
</protein>
<sequence length="229" mass="25929">MEQGERVRNGMLYLCPETTSWPVQDLVRVCPRCGGFVLYFCACNNQSLHDLRNDPKPMPCHHSRILFTNSACRNNGKPTAKSGIGIAYSSNTTGQLSIAITDMVDDFAVRSNQRVKLLAAIVGLKALSSTFTTKNKKEQRSRIVASDSAYVVKGITKWLRMWKRQNWRTTKRKRPTNLDLFRKLDILIKRLEAKNIKVRFWHVPREHNQLADRLAKAAAVDGTVATTLG</sequence>
<dbReference type="EC" id="3.1.26.4" evidence="3"/>
<dbReference type="GO" id="GO:0004523">
    <property type="term" value="F:RNA-DNA hybrid ribonuclease activity"/>
    <property type="evidence" value="ECO:0007669"/>
    <property type="project" value="UniProtKB-EC"/>
</dbReference>
<evidence type="ECO:0000256" key="5">
    <source>
        <dbReference type="ARBA" id="ARBA00022723"/>
    </source>
</evidence>
<comment type="similarity">
    <text evidence="2">Belongs to the RNase H family.</text>
</comment>
<dbReference type="GO" id="GO:0046872">
    <property type="term" value="F:metal ion binding"/>
    <property type="evidence" value="ECO:0007669"/>
    <property type="project" value="UniProtKB-KW"/>
</dbReference>
<dbReference type="InterPro" id="IPR036397">
    <property type="entry name" value="RNaseH_sf"/>
</dbReference>
<proteinExistence type="inferred from homology"/>
<name>A0A8H5Z9D6_COCSA</name>